<dbReference type="InterPro" id="IPR014756">
    <property type="entry name" value="Ig_E-set"/>
</dbReference>
<dbReference type="InterPro" id="IPR011539">
    <property type="entry name" value="RHD_DNA_bind_dom"/>
</dbReference>
<dbReference type="Gene3D" id="2.60.40.10">
    <property type="entry name" value="Immunoglobulins"/>
    <property type="match status" value="1"/>
</dbReference>
<dbReference type="InterPro" id="IPR037059">
    <property type="entry name" value="RHD_DNA_bind_dom_sf"/>
</dbReference>
<dbReference type="GO" id="GO:0003700">
    <property type="term" value="F:DNA-binding transcription factor activity"/>
    <property type="evidence" value="ECO:0007669"/>
    <property type="project" value="InterPro"/>
</dbReference>
<dbReference type="PROSITE" id="PS50254">
    <property type="entry name" value="REL_2"/>
    <property type="match status" value="1"/>
</dbReference>
<evidence type="ECO:0000259" key="1">
    <source>
        <dbReference type="PROSITE" id="PS50254"/>
    </source>
</evidence>
<gene>
    <name evidence="2" type="ORF">OVA965_LOCUS3959</name>
    <name evidence="3" type="ORF">TMI583_LOCUS3957</name>
</gene>
<dbReference type="SUPFAM" id="SSF81296">
    <property type="entry name" value="E set domains"/>
    <property type="match status" value="1"/>
</dbReference>
<protein>
    <recommendedName>
        <fullName evidence="1">RHD domain-containing protein</fullName>
    </recommendedName>
</protein>
<dbReference type="InterPro" id="IPR032397">
    <property type="entry name" value="RHD_dimer"/>
</dbReference>
<dbReference type="EMBL" id="CAJNOK010001001">
    <property type="protein sequence ID" value="CAF0787546.1"/>
    <property type="molecule type" value="Genomic_DNA"/>
</dbReference>
<dbReference type="SUPFAM" id="SSF49417">
    <property type="entry name" value="p53-like transcription factors"/>
    <property type="match status" value="1"/>
</dbReference>
<name>A0A8S2GXS4_9BILA</name>
<evidence type="ECO:0000313" key="2">
    <source>
        <dbReference type="EMBL" id="CAF0787546.1"/>
    </source>
</evidence>
<dbReference type="InterPro" id="IPR008967">
    <property type="entry name" value="p53-like_TF_DNA-bd_sf"/>
</dbReference>
<evidence type="ECO:0000313" key="4">
    <source>
        <dbReference type="Proteomes" id="UP000682733"/>
    </source>
</evidence>
<proteinExistence type="predicted"/>
<dbReference type="Proteomes" id="UP000677228">
    <property type="component" value="Unassembled WGS sequence"/>
</dbReference>
<dbReference type="Proteomes" id="UP000682733">
    <property type="component" value="Unassembled WGS sequence"/>
</dbReference>
<organism evidence="3 4">
    <name type="scientific">Didymodactylos carnosus</name>
    <dbReference type="NCBI Taxonomy" id="1234261"/>
    <lineage>
        <taxon>Eukaryota</taxon>
        <taxon>Metazoa</taxon>
        <taxon>Spiralia</taxon>
        <taxon>Gnathifera</taxon>
        <taxon>Rotifera</taxon>
        <taxon>Eurotatoria</taxon>
        <taxon>Bdelloidea</taxon>
        <taxon>Philodinida</taxon>
        <taxon>Philodinidae</taxon>
        <taxon>Didymodactylos</taxon>
    </lineage>
</organism>
<sequence length="788" mass="91393">MHEGNLQHVNFSSNTQQIYSTTELSDVVDPSEQIQIIAQPEKEYHPRYRTDFNKEKRRALRYIRSDEKSMEYPTIKIPSIYCNANLKLYIRVCLITVPNSKTSIQYIHPYSLDTPELPVDGVIRNSIDNAIYFKITQADIDSAGVKRFIRLMLVKSKQDILKLYGPLRAFRNLNENHALIENNQTCIQNAKEMIKYYDLSKSQLVFTICQQQNDDSSKFYSFPETSAYSEIMTEESEQDIQRKRAAKDEHVICRVHKYAPKMGGCLGNDVILLFLTTRIDKNNLQIHFETSEWLAQVNNEDIDIEDRMISFKSPSYLNQNLNVPVSTEIILAQNQIVFQRLQFYYMPQNVLYANIYCKNCQISEAKYNSLLFSKLLSPSDLSPKRTFMSFVAGQLKDGELNQVPSESIESHSTVNIRSVQLNGEVRTTSLLNYHILIPEGSRCCYNHLNDGNLNQKDIDVVNRNKLNECNVNREKIIKLFDEMKQTLTTKRERITELNEQPPLDFDQKISDHNCHVLTVLTKTQFNDLCSHIPLSALSILDSATTALGQHFVQKHLGFDHISRQDVIKYHIRPLAQQLLADNDQNKVVIILDGTYIYIQKSQNNILQRRTFSSHKVPYTMIEKIGDYFATVCALINCYRPVFVRDTRHDREIGDRILELADETNKMKTYIDKLKDKQEKLKWVPMNAANVINDFPKMTFDELQELPLGCYQLKQSKAYTTEHLGQNGSFLVKVTDQKQDLLRAQIQSRHNNAVKYDIYIQYNKKKVLEWYCTCPNGSRLLGVMPTLLQ</sequence>
<dbReference type="Pfam" id="PF16179">
    <property type="entry name" value="RHD_dimer"/>
    <property type="match status" value="1"/>
</dbReference>
<dbReference type="EMBL" id="CAJOBA010001001">
    <property type="protein sequence ID" value="CAF3569911.1"/>
    <property type="molecule type" value="Genomic_DNA"/>
</dbReference>
<feature type="domain" description="RHD" evidence="1">
    <location>
        <begin position="29"/>
        <end position="247"/>
    </location>
</feature>
<accession>A0A8S2GXS4</accession>
<dbReference type="InterPro" id="IPR013783">
    <property type="entry name" value="Ig-like_fold"/>
</dbReference>
<evidence type="ECO:0000313" key="3">
    <source>
        <dbReference type="EMBL" id="CAF3569911.1"/>
    </source>
</evidence>
<dbReference type="AlphaFoldDB" id="A0A8S2GXS4"/>
<dbReference type="GO" id="GO:0003677">
    <property type="term" value="F:DNA binding"/>
    <property type="evidence" value="ECO:0007669"/>
    <property type="project" value="InterPro"/>
</dbReference>
<dbReference type="Gene3D" id="2.60.40.340">
    <property type="entry name" value="Rel homology domain (RHD), DNA-binding domain"/>
    <property type="match status" value="1"/>
</dbReference>
<reference evidence="3" key="1">
    <citation type="submission" date="2021-02" db="EMBL/GenBank/DDBJ databases">
        <authorList>
            <person name="Nowell W R."/>
        </authorList>
    </citation>
    <scope>NUCLEOTIDE SEQUENCE</scope>
</reference>
<comment type="caution">
    <text evidence="3">The sequence shown here is derived from an EMBL/GenBank/DDBJ whole genome shotgun (WGS) entry which is preliminary data.</text>
</comment>